<accession>A0A1A6AF58</accession>
<evidence type="ECO:0000256" key="3">
    <source>
        <dbReference type="ARBA" id="ARBA00022801"/>
    </source>
</evidence>
<feature type="region of interest" description="Disordered" evidence="5">
    <location>
        <begin position="68"/>
        <end position="115"/>
    </location>
</feature>
<evidence type="ECO:0000256" key="1">
    <source>
        <dbReference type="ARBA" id="ARBA00005234"/>
    </source>
</evidence>
<feature type="region of interest" description="Disordered" evidence="5">
    <location>
        <begin position="178"/>
        <end position="207"/>
    </location>
</feature>
<dbReference type="Gene3D" id="3.40.395.10">
    <property type="entry name" value="Adenoviral Proteinase, Chain A"/>
    <property type="match status" value="1"/>
</dbReference>
<evidence type="ECO:0000313" key="9">
    <source>
        <dbReference type="Proteomes" id="UP000078595"/>
    </source>
</evidence>
<dbReference type="GO" id="GO:0016929">
    <property type="term" value="F:deSUMOylase activity"/>
    <property type="evidence" value="ECO:0007669"/>
    <property type="project" value="TreeGrafter"/>
</dbReference>
<sequence>MSISAQKRRSSSSSLDDHHRHNHKRKKASPQPFSDDKSSRITRPIPEESTLDTFKNVVMGVIGRINPFADAKDQSQSGQARHPQQPAQSASRPAGSKRIADTSTSAGGAVTPADDQLDDVQKFLLSKSGSSLQMLAEADSAKYKEEYEPIAPKGSEEGSEEHPLDFTEDDGVKMAQIHEPNGSISGRTDGLLASSEAGPSHKPLINSIDDRLFQERFSVNAENTNSLFESGQPPTSQLSLSEETKQNSKGASFRPKSPTKPSNSHNQLTQPQPGYDFRLADGSPYHHIPASHPALRRPHRPEVSITPPRKAKKGWEADKRSTSSSESSSSRESSENRSQRRKNRSNMRSPKKSKEIGESMVRRICKQMAAQEEAQGKEQNSRAILRVQNLFSGKGAGIGNQIEKAHMAISHIGINADKQFLQSMLLANRRVTLEERTQPKANTFDVNGKRATGKQARERADEQAKIFNVKSVLKSLEELDAEQKKKDAEIEASLRPKAPTKFSEDRERQIVAYLKDPAFKARVALAQCEASSIRRLKDGTWLDDEIMNFYGALMVERAKSTSRKVHFFNSFFYQRVGETGYSAVKRWTKKVDIFSMNTVIFPINIGNMHWTACAINFDQKRIEYYDSMGDGGRHRDDVFELVRSYLDDEHKERKGKPFNFNGWSDEFNKNSPQQNNGSDCGVFSCQTLEMISRGRDLKKDGFEFKAEHMPYFRRLMIWEIAHGKLEERSWGNPKF</sequence>
<name>A0A1A6AF58_9TREE</name>
<feature type="region of interest" description="Disordered" evidence="5">
    <location>
        <begin position="140"/>
        <end position="166"/>
    </location>
</feature>
<dbReference type="PROSITE" id="PS50600">
    <property type="entry name" value="ULP_PROTEASE"/>
    <property type="match status" value="1"/>
</dbReference>
<evidence type="ECO:0000313" key="8">
    <source>
        <dbReference type="EMBL" id="WWC57945.1"/>
    </source>
</evidence>
<dbReference type="Proteomes" id="UP000078595">
    <property type="component" value="Chromosome 1"/>
</dbReference>
<evidence type="ECO:0000256" key="2">
    <source>
        <dbReference type="ARBA" id="ARBA00022670"/>
    </source>
</evidence>
<keyword evidence="3" id="KW-0378">Hydrolase</keyword>
<keyword evidence="2" id="KW-0645">Protease</keyword>
<reference evidence="8" key="2">
    <citation type="submission" date="2013-07" db="EMBL/GenBank/DDBJ databases">
        <authorList>
            <consortium name="The Broad Institute Genome Sequencing Platform"/>
            <person name="Cuomo C."/>
            <person name="Litvintseva A."/>
            <person name="Chen Y."/>
            <person name="Heitman J."/>
            <person name="Sun S."/>
            <person name="Springer D."/>
            <person name="Dromer F."/>
            <person name="Young S.K."/>
            <person name="Zeng Q."/>
            <person name="Gargeya S."/>
            <person name="Fitzgerald M."/>
            <person name="Abouelleil A."/>
            <person name="Alvarado L."/>
            <person name="Berlin A.M."/>
            <person name="Chapman S.B."/>
            <person name="Dewar J."/>
            <person name="Goldberg J."/>
            <person name="Griggs A."/>
            <person name="Gujja S."/>
            <person name="Hansen M."/>
            <person name="Howarth C."/>
            <person name="Imamovic A."/>
            <person name="Larimer J."/>
            <person name="McCowan C."/>
            <person name="Murphy C."/>
            <person name="Pearson M."/>
            <person name="Priest M."/>
            <person name="Roberts A."/>
            <person name="Saif S."/>
            <person name="Shea T."/>
            <person name="Sykes S."/>
            <person name="Wortman J."/>
            <person name="Nusbaum C."/>
            <person name="Birren B."/>
        </authorList>
    </citation>
    <scope>NUCLEOTIDE SEQUENCE</scope>
    <source>
        <strain evidence="8">CBS 10117</strain>
    </source>
</reference>
<gene>
    <name evidence="7" type="ORF">I303_00480</name>
    <name evidence="8" type="ORF">I303_100480</name>
</gene>
<reference evidence="7" key="1">
    <citation type="submission" date="2013-07" db="EMBL/GenBank/DDBJ databases">
        <title>The Genome Sequence of Cryptococcus dejecticola CBS10117.</title>
        <authorList>
            <consortium name="The Broad Institute Genome Sequencing Platform"/>
            <person name="Cuomo C."/>
            <person name="Litvintseva A."/>
            <person name="Chen Y."/>
            <person name="Heitman J."/>
            <person name="Sun S."/>
            <person name="Springer D."/>
            <person name="Dromer F."/>
            <person name="Young S.K."/>
            <person name="Zeng Q."/>
            <person name="Gargeya S."/>
            <person name="Fitzgerald M."/>
            <person name="Abouelleil A."/>
            <person name="Alvarado L."/>
            <person name="Berlin A.M."/>
            <person name="Chapman S.B."/>
            <person name="Dewar J."/>
            <person name="Goldberg J."/>
            <person name="Griggs A."/>
            <person name="Gujja S."/>
            <person name="Hansen M."/>
            <person name="Howarth C."/>
            <person name="Imamovic A."/>
            <person name="Larimer J."/>
            <person name="McCowan C."/>
            <person name="Murphy C."/>
            <person name="Pearson M."/>
            <person name="Priest M."/>
            <person name="Roberts A."/>
            <person name="Saif S."/>
            <person name="Shea T."/>
            <person name="Sykes S."/>
            <person name="Wortman J."/>
            <person name="Nusbaum C."/>
            <person name="Birren B."/>
        </authorList>
    </citation>
    <scope>NUCLEOTIDE SEQUENCE [LARGE SCALE GENOMIC DNA]</scope>
    <source>
        <strain evidence="7">CBS 10117</strain>
    </source>
</reference>
<feature type="compositionally biased region" description="Polar residues" evidence="5">
    <location>
        <begin position="223"/>
        <end position="241"/>
    </location>
</feature>
<dbReference type="GO" id="GO:0005634">
    <property type="term" value="C:nucleus"/>
    <property type="evidence" value="ECO:0007669"/>
    <property type="project" value="TreeGrafter"/>
</dbReference>
<dbReference type="GO" id="GO:0060255">
    <property type="term" value="P:regulation of macromolecule metabolic process"/>
    <property type="evidence" value="ECO:0007669"/>
    <property type="project" value="UniProtKB-ARBA"/>
</dbReference>
<dbReference type="PANTHER" id="PTHR12606">
    <property type="entry name" value="SENTRIN/SUMO-SPECIFIC PROTEASE"/>
    <property type="match status" value="1"/>
</dbReference>
<feature type="region of interest" description="Disordered" evidence="5">
    <location>
        <begin position="223"/>
        <end position="358"/>
    </location>
</feature>
<comment type="similarity">
    <text evidence="1">Belongs to the peptidase C48 family.</text>
</comment>
<dbReference type="KEGG" id="kdj:28964179"/>
<dbReference type="SUPFAM" id="SSF54001">
    <property type="entry name" value="Cysteine proteinases"/>
    <property type="match status" value="1"/>
</dbReference>
<keyword evidence="9" id="KW-1185">Reference proteome</keyword>
<reference evidence="8" key="3">
    <citation type="submission" date="2024-02" db="EMBL/GenBank/DDBJ databases">
        <title>Comparative genomics of Cryptococcus and Kwoniella reveals pathogenesis evolution and contrasting modes of karyotype evolution via chromosome fusion or intercentromeric recombination.</title>
        <authorList>
            <person name="Coelho M.A."/>
            <person name="David-Palma M."/>
            <person name="Shea T."/>
            <person name="Bowers K."/>
            <person name="McGinley-Smith S."/>
            <person name="Mohammad A.W."/>
            <person name="Gnirke A."/>
            <person name="Yurkov A.M."/>
            <person name="Nowrousian M."/>
            <person name="Sun S."/>
            <person name="Cuomo C.A."/>
            <person name="Heitman J."/>
        </authorList>
    </citation>
    <scope>NUCLEOTIDE SEQUENCE</scope>
    <source>
        <strain evidence="8">CBS 10117</strain>
    </source>
</reference>
<dbReference type="EMBL" id="KI894027">
    <property type="protein sequence ID" value="OBR88663.1"/>
    <property type="molecule type" value="Genomic_DNA"/>
</dbReference>
<feature type="compositionally biased region" description="Polar residues" evidence="5">
    <location>
        <begin position="259"/>
        <end position="272"/>
    </location>
</feature>
<evidence type="ECO:0000259" key="6">
    <source>
        <dbReference type="PROSITE" id="PS50600"/>
    </source>
</evidence>
<dbReference type="GO" id="GO:0006508">
    <property type="term" value="P:proteolysis"/>
    <property type="evidence" value="ECO:0007669"/>
    <property type="project" value="UniProtKB-KW"/>
</dbReference>
<feature type="compositionally biased region" description="Low complexity" evidence="5">
    <location>
        <begin position="322"/>
        <end position="331"/>
    </location>
</feature>
<dbReference type="OrthoDB" id="1939479at2759"/>
<dbReference type="AlphaFoldDB" id="A0A1A6AF58"/>
<evidence type="ECO:0000256" key="4">
    <source>
        <dbReference type="ARBA" id="ARBA00022807"/>
    </source>
</evidence>
<dbReference type="RefSeq" id="XP_018266505.1">
    <property type="nucleotide sequence ID" value="XM_018403851.1"/>
</dbReference>
<proteinExistence type="inferred from homology"/>
<evidence type="ECO:0000256" key="5">
    <source>
        <dbReference type="SAM" id="MobiDB-lite"/>
    </source>
</evidence>
<dbReference type="GeneID" id="28964179"/>
<feature type="compositionally biased region" description="Basic residues" evidence="5">
    <location>
        <begin position="339"/>
        <end position="351"/>
    </location>
</feature>
<feature type="compositionally biased region" description="Basic residues" evidence="5">
    <location>
        <begin position="1"/>
        <end position="10"/>
    </location>
</feature>
<dbReference type="Pfam" id="PF02902">
    <property type="entry name" value="Peptidase_C48"/>
    <property type="match status" value="1"/>
</dbReference>
<dbReference type="GO" id="GO:0016926">
    <property type="term" value="P:protein desumoylation"/>
    <property type="evidence" value="ECO:0007669"/>
    <property type="project" value="TreeGrafter"/>
</dbReference>
<dbReference type="VEuPathDB" id="FungiDB:I303_00480"/>
<dbReference type="InterPro" id="IPR003653">
    <property type="entry name" value="Peptidase_C48_C"/>
</dbReference>
<dbReference type="EMBL" id="CP144530">
    <property type="protein sequence ID" value="WWC57945.1"/>
    <property type="molecule type" value="Genomic_DNA"/>
</dbReference>
<feature type="compositionally biased region" description="Basic and acidic residues" evidence="5">
    <location>
        <begin position="154"/>
        <end position="165"/>
    </location>
</feature>
<organism evidence="7">
    <name type="scientific">Kwoniella dejecticola CBS 10117</name>
    <dbReference type="NCBI Taxonomy" id="1296121"/>
    <lineage>
        <taxon>Eukaryota</taxon>
        <taxon>Fungi</taxon>
        <taxon>Dikarya</taxon>
        <taxon>Basidiomycota</taxon>
        <taxon>Agaricomycotina</taxon>
        <taxon>Tremellomycetes</taxon>
        <taxon>Tremellales</taxon>
        <taxon>Cryptococcaceae</taxon>
        <taxon>Kwoniella</taxon>
    </lineage>
</organism>
<dbReference type="STRING" id="1296121.A0A1A6AF58"/>
<dbReference type="FunFam" id="3.40.395.10:FF:000001">
    <property type="entry name" value="Sentrin-specific protease 1"/>
    <property type="match status" value="1"/>
</dbReference>
<feature type="region of interest" description="Disordered" evidence="5">
    <location>
        <begin position="1"/>
        <end position="56"/>
    </location>
</feature>
<keyword evidence="4" id="KW-0788">Thiol protease</keyword>
<evidence type="ECO:0000313" key="7">
    <source>
        <dbReference type="EMBL" id="OBR88663.1"/>
    </source>
</evidence>
<dbReference type="GO" id="GO:0080090">
    <property type="term" value="P:regulation of primary metabolic process"/>
    <property type="evidence" value="ECO:0007669"/>
    <property type="project" value="UniProtKB-ARBA"/>
</dbReference>
<feature type="domain" description="Ubiquitin-like protease family profile" evidence="6">
    <location>
        <begin position="523"/>
        <end position="691"/>
    </location>
</feature>
<protein>
    <recommendedName>
        <fullName evidence="6">Ubiquitin-like protease family profile domain-containing protein</fullName>
    </recommendedName>
</protein>
<dbReference type="PANTHER" id="PTHR12606:SF141">
    <property type="entry name" value="GH15225P-RELATED"/>
    <property type="match status" value="1"/>
</dbReference>
<dbReference type="InterPro" id="IPR038765">
    <property type="entry name" value="Papain-like_cys_pep_sf"/>
</dbReference>